<dbReference type="UniPathway" id="UPA00359">
    <property type="reaction ID" value="UER00482"/>
</dbReference>
<dbReference type="GO" id="GO:0009245">
    <property type="term" value="P:lipid A biosynthetic process"/>
    <property type="evidence" value="ECO:0007669"/>
    <property type="project" value="UniProtKB-UniRule"/>
</dbReference>
<comment type="pathway">
    <text evidence="2 13">Glycolipid biosynthesis; lipid IV(A) biosynthesis; lipid IV(A) from (3R)-3-hydroxytetradecanoyl-[acyl-carrier-protein] and UDP-N-acetyl-alpha-D-glucosamine: step 6/6.</text>
</comment>
<dbReference type="SUPFAM" id="SSF52540">
    <property type="entry name" value="P-loop containing nucleoside triphosphate hydrolases"/>
    <property type="match status" value="1"/>
</dbReference>
<keyword evidence="6 13" id="KW-0441">Lipid A biosynthesis</keyword>
<keyword evidence="10 13" id="KW-0067">ATP-binding</keyword>
<evidence type="ECO:0000256" key="9">
    <source>
        <dbReference type="ARBA" id="ARBA00022777"/>
    </source>
</evidence>
<evidence type="ECO:0000256" key="3">
    <source>
        <dbReference type="ARBA" id="ARBA00012071"/>
    </source>
</evidence>
<dbReference type="PANTHER" id="PTHR42724">
    <property type="entry name" value="TETRAACYLDISACCHARIDE 4'-KINASE"/>
    <property type="match status" value="1"/>
</dbReference>
<evidence type="ECO:0000256" key="8">
    <source>
        <dbReference type="ARBA" id="ARBA00022741"/>
    </source>
</evidence>
<comment type="caution">
    <text evidence="14">The sequence shown here is derived from an EMBL/GenBank/DDBJ whole genome shotgun (WGS) entry which is preliminary data.</text>
</comment>
<organism evidence="14 15">
    <name type="scientific">Parabacteroides goldsteinii DSM 19448 = WAL 12034</name>
    <dbReference type="NCBI Taxonomy" id="927665"/>
    <lineage>
        <taxon>Bacteria</taxon>
        <taxon>Pseudomonadati</taxon>
        <taxon>Bacteroidota</taxon>
        <taxon>Bacteroidia</taxon>
        <taxon>Bacteroidales</taxon>
        <taxon>Tannerellaceae</taxon>
        <taxon>Parabacteroides</taxon>
    </lineage>
</organism>
<evidence type="ECO:0000256" key="5">
    <source>
        <dbReference type="ARBA" id="ARBA00022516"/>
    </source>
</evidence>
<dbReference type="AlphaFoldDB" id="A0A0F5IP84"/>
<evidence type="ECO:0000256" key="12">
    <source>
        <dbReference type="ARBA" id="ARBA00029757"/>
    </source>
</evidence>
<dbReference type="PANTHER" id="PTHR42724:SF1">
    <property type="entry name" value="TETRAACYLDISACCHARIDE 4'-KINASE, MITOCHONDRIAL-RELATED"/>
    <property type="match status" value="1"/>
</dbReference>
<dbReference type="InterPro" id="IPR027417">
    <property type="entry name" value="P-loop_NTPase"/>
</dbReference>
<dbReference type="STRING" id="927665.HMPREF1535_04757"/>
<dbReference type="GO" id="GO:0005524">
    <property type="term" value="F:ATP binding"/>
    <property type="evidence" value="ECO:0007669"/>
    <property type="project" value="UniProtKB-UniRule"/>
</dbReference>
<dbReference type="GO" id="GO:0005886">
    <property type="term" value="C:plasma membrane"/>
    <property type="evidence" value="ECO:0007669"/>
    <property type="project" value="TreeGrafter"/>
</dbReference>
<dbReference type="GO" id="GO:0009029">
    <property type="term" value="F:lipid-A 4'-kinase activity"/>
    <property type="evidence" value="ECO:0007669"/>
    <property type="project" value="UniProtKB-UniRule"/>
</dbReference>
<evidence type="ECO:0000256" key="13">
    <source>
        <dbReference type="HAMAP-Rule" id="MF_00409"/>
    </source>
</evidence>
<reference evidence="14 15" key="1">
    <citation type="submission" date="2013-04" db="EMBL/GenBank/DDBJ databases">
        <title>The Genome Sequence of Parabacteroides goldsteinii DSM 19448.</title>
        <authorList>
            <consortium name="The Broad Institute Genomics Platform"/>
            <person name="Earl A."/>
            <person name="Ward D."/>
            <person name="Feldgarden M."/>
            <person name="Gevers D."/>
            <person name="Martens E."/>
            <person name="Sakamoto M."/>
            <person name="Benno Y."/>
            <person name="Song Y."/>
            <person name="Liu C."/>
            <person name="Lee J."/>
            <person name="Bolanos M."/>
            <person name="Vaisanen M.L."/>
            <person name="Finegold S.M."/>
            <person name="Walker B."/>
            <person name="Young S."/>
            <person name="Zeng Q."/>
            <person name="Gargeya S."/>
            <person name="Fitzgerald M."/>
            <person name="Haas B."/>
            <person name="Abouelleil A."/>
            <person name="Allen A.W."/>
            <person name="Alvarado L."/>
            <person name="Arachchi H.M."/>
            <person name="Berlin A.M."/>
            <person name="Chapman S.B."/>
            <person name="Gainer-Dewar J."/>
            <person name="Goldberg J."/>
            <person name="Griggs A."/>
            <person name="Gujja S."/>
            <person name="Hansen M."/>
            <person name="Howarth C."/>
            <person name="Imamovic A."/>
            <person name="Ireland A."/>
            <person name="Larimer J."/>
            <person name="McCowan C."/>
            <person name="Murphy C."/>
            <person name="Pearson M."/>
            <person name="Poon T.W."/>
            <person name="Priest M."/>
            <person name="Roberts A."/>
            <person name="Saif S."/>
            <person name="Shea T."/>
            <person name="Sisk P."/>
            <person name="Sykes S."/>
            <person name="Wortman J."/>
            <person name="Nusbaum C."/>
            <person name="Birren B."/>
        </authorList>
    </citation>
    <scope>NUCLEOTIDE SEQUENCE [LARGE SCALE GENOMIC DNA]</scope>
    <source>
        <strain evidence="14 15">DSM 19448</strain>
    </source>
</reference>
<dbReference type="InterPro" id="IPR003758">
    <property type="entry name" value="LpxK"/>
</dbReference>
<dbReference type="NCBIfam" id="TIGR00682">
    <property type="entry name" value="lpxK"/>
    <property type="match status" value="1"/>
</dbReference>
<dbReference type="GO" id="GO:0009244">
    <property type="term" value="P:lipopolysaccharide core region biosynthetic process"/>
    <property type="evidence" value="ECO:0007669"/>
    <property type="project" value="TreeGrafter"/>
</dbReference>
<evidence type="ECO:0000256" key="7">
    <source>
        <dbReference type="ARBA" id="ARBA00022679"/>
    </source>
</evidence>
<dbReference type="Proteomes" id="UP000033047">
    <property type="component" value="Unassembled WGS sequence"/>
</dbReference>
<feature type="binding site" evidence="13">
    <location>
        <begin position="52"/>
        <end position="59"/>
    </location>
    <ligand>
        <name>ATP</name>
        <dbReference type="ChEBI" id="CHEBI:30616"/>
    </ligand>
</feature>
<dbReference type="EMBL" id="AQHV01000026">
    <property type="protein sequence ID" value="KKB47346.1"/>
    <property type="molecule type" value="Genomic_DNA"/>
</dbReference>
<evidence type="ECO:0000313" key="15">
    <source>
        <dbReference type="Proteomes" id="UP000033047"/>
    </source>
</evidence>
<evidence type="ECO:0000256" key="11">
    <source>
        <dbReference type="ARBA" id="ARBA00023098"/>
    </source>
</evidence>
<keyword evidence="7 13" id="KW-0808">Transferase</keyword>
<evidence type="ECO:0000313" key="14">
    <source>
        <dbReference type="EMBL" id="KKB47346.1"/>
    </source>
</evidence>
<keyword evidence="5 13" id="KW-0444">Lipid biosynthesis</keyword>
<sequence length="366" mass="42403">MPTENDIKIHSLLSPFSFLYGIGVRFRNQLFDWRLLSSESYPIPIICIGNLAVGGTGKTPHTEYIIRLLKDDYRIAVLSRGYKRKSSGFILANEQSISHEIGDEPYQMKHKFPDILVAVDADRREGIGKLLALPEEQRPQVILLDDAYQHRYVVPSFSIVLTDYHRLFYNDKLLPAGRLREPICGIRRADMVIVTKCEEDMKPIEYRIIEENMKLLAHQSIHFTHIAYDEIKPVFGNQGKPLSRKDIQKEDELLVISGIASPEGFIKEVGKFSDKVTPLIFPDHHAFEKSDIRRIKNTFDKMKSSAKYILVTEKDAARLLDNPHIPEDWKTCMYYLPITIEFCLDKKFDDEIKKHITTFHKDNLLR</sequence>
<evidence type="ECO:0000256" key="1">
    <source>
        <dbReference type="ARBA" id="ARBA00002274"/>
    </source>
</evidence>
<evidence type="ECO:0000256" key="2">
    <source>
        <dbReference type="ARBA" id="ARBA00004870"/>
    </source>
</evidence>
<comment type="function">
    <text evidence="1 13">Transfers the gamma-phosphate of ATP to the 4'-position of a tetraacyldisaccharide 1-phosphate intermediate (termed DS-1-P) to form tetraacyldisaccharide 1,4'-bis-phosphate (lipid IVA).</text>
</comment>
<evidence type="ECO:0000256" key="4">
    <source>
        <dbReference type="ARBA" id="ARBA00016436"/>
    </source>
</evidence>
<proteinExistence type="inferred from homology"/>
<dbReference type="EC" id="2.7.1.130" evidence="3 13"/>
<evidence type="ECO:0000256" key="6">
    <source>
        <dbReference type="ARBA" id="ARBA00022556"/>
    </source>
</evidence>
<gene>
    <name evidence="13" type="primary">lpxK</name>
    <name evidence="14" type="ORF">HMPREF1535_04757</name>
</gene>
<dbReference type="RefSeq" id="WP_010800354.1">
    <property type="nucleotide sequence ID" value="NZ_KQ033914.1"/>
</dbReference>
<keyword evidence="9 13" id="KW-0418">Kinase</keyword>
<comment type="catalytic activity">
    <reaction evidence="13">
        <text>a lipid A disaccharide + ATP = a lipid IVA + ADP + H(+)</text>
        <dbReference type="Rhea" id="RHEA:67840"/>
        <dbReference type="ChEBI" id="CHEBI:15378"/>
        <dbReference type="ChEBI" id="CHEBI:30616"/>
        <dbReference type="ChEBI" id="CHEBI:176343"/>
        <dbReference type="ChEBI" id="CHEBI:176425"/>
        <dbReference type="ChEBI" id="CHEBI:456216"/>
        <dbReference type="EC" id="2.7.1.130"/>
    </reaction>
</comment>
<comment type="similarity">
    <text evidence="13">Belongs to the LpxK family.</text>
</comment>
<dbReference type="PATRIC" id="fig|927665.4.peg.4878"/>
<keyword evidence="11 13" id="KW-0443">Lipid metabolism</keyword>
<dbReference type="HOGENOM" id="CLU_038816_6_0_10"/>
<evidence type="ECO:0000256" key="10">
    <source>
        <dbReference type="ARBA" id="ARBA00022840"/>
    </source>
</evidence>
<keyword evidence="8 13" id="KW-0547">Nucleotide-binding</keyword>
<dbReference type="HAMAP" id="MF_00409">
    <property type="entry name" value="LpxK"/>
    <property type="match status" value="1"/>
</dbReference>
<name>A0A0F5IP84_9BACT</name>
<accession>A0A0F5IP84</accession>
<protein>
    <recommendedName>
        <fullName evidence="4 13">Tetraacyldisaccharide 4'-kinase</fullName>
        <ecNumber evidence="3 13">2.7.1.130</ecNumber>
    </recommendedName>
    <alternativeName>
        <fullName evidence="12 13">Lipid A 4'-kinase</fullName>
    </alternativeName>
</protein>
<dbReference type="Pfam" id="PF02606">
    <property type="entry name" value="LpxK"/>
    <property type="match status" value="1"/>
</dbReference>